<name>A0A415C339_BIFBI</name>
<reference evidence="3 4" key="1">
    <citation type="submission" date="2018-08" db="EMBL/GenBank/DDBJ databases">
        <title>A genome reference for cultivated species of the human gut microbiota.</title>
        <authorList>
            <person name="Zou Y."/>
            <person name="Xue W."/>
            <person name="Luo G."/>
        </authorList>
    </citation>
    <scope>NUCLEOTIDE SEQUENCE [LARGE SCALE GENOMIC DNA]</scope>
    <source>
        <strain evidence="3 4">AM12-10</strain>
    </source>
</reference>
<protein>
    <submittedName>
        <fullName evidence="3">Prevent-host-death family protein</fullName>
    </submittedName>
</protein>
<comment type="caution">
    <text evidence="3">The sequence shown here is derived from an EMBL/GenBank/DDBJ whole genome shotgun (WGS) entry which is preliminary data.</text>
</comment>
<evidence type="ECO:0000313" key="4">
    <source>
        <dbReference type="Proteomes" id="UP000283727"/>
    </source>
</evidence>
<dbReference type="AlphaFoldDB" id="A0A415C339"/>
<comment type="similarity">
    <text evidence="1">Belongs to the phD/YefM antitoxin family.</text>
</comment>
<accession>A0A415C339</accession>
<sequence>MVPISQFGRGTASAQFTKVANGRPVTVLKNNEPMYFILNLHDYQRLNEMEEENKQLRDQLARQQVTNKEYTHSFDDPSQLEDYFDVL</sequence>
<gene>
    <name evidence="3" type="ORF">DW137_09465</name>
</gene>
<dbReference type="Proteomes" id="UP000283727">
    <property type="component" value="Unassembled WGS sequence"/>
</dbReference>
<evidence type="ECO:0000256" key="1">
    <source>
        <dbReference type="ARBA" id="ARBA00009981"/>
    </source>
</evidence>
<proteinExistence type="inferred from homology"/>
<keyword evidence="2" id="KW-0175">Coiled coil</keyword>
<dbReference type="SUPFAM" id="SSF143120">
    <property type="entry name" value="YefM-like"/>
    <property type="match status" value="1"/>
</dbReference>
<evidence type="ECO:0000256" key="2">
    <source>
        <dbReference type="SAM" id="Coils"/>
    </source>
</evidence>
<dbReference type="EMBL" id="QRLR01000006">
    <property type="protein sequence ID" value="RHJ22130.1"/>
    <property type="molecule type" value="Genomic_DNA"/>
</dbReference>
<organism evidence="3 4">
    <name type="scientific">Bifidobacterium bifidum</name>
    <dbReference type="NCBI Taxonomy" id="1681"/>
    <lineage>
        <taxon>Bacteria</taxon>
        <taxon>Bacillati</taxon>
        <taxon>Actinomycetota</taxon>
        <taxon>Actinomycetes</taxon>
        <taxon>Bifidobacteriales</taxon>
        <taxon>Bifidobacteriaceae</taxon>
        <taxon>Bifidobacterium</taxon>
    </lineage>
</organism>
<feature type="coiled-coil region" evidence="2">
    <location>
        <begin position="39"/>
        <end position="66"/>
    </location>
</feature>
<evidence type="ECO:0000313" key="3">
    <source>
        <dbReference type="EMBL" id="RHJ22130.1"/>
    </source>
</evidence>
<dbReference type="InterPro" id="IPR036165">
    <property type="entry name" value="YefM-like_sf"/>
</dbReference>